<accession>A0ABN9V2I9</accession>
<dbReference type="Proteomes" id="UP001189429">
    <property type="component" value="Unassembled WGS sequence"/>
</dbReference>
<reference evidence="1" key="1">
    <citation type="submission" date="2023-10" db="EMBL/GenBank/DDBJ databases">
        <authorList>
            <person name="Chen Y."/>
            <person name="Shah S."/>
            <person name="Dougan E. K."/>
            <person name="Thang M."/>
            <person name="Chan C."/>
        </authorList>
    </citation>
    <scope>NUCLEOTIDE SEQUENCE [LARGE SCALE GENOMIC DNA]</scope>
</reference>
<proteinExistence type="predicted"/>
<organism evidence="1 2">
    <name type="scientific">Prorocentrum cordatum</name>
    <dbReference type="NCBI Taxonomy" id="2364126"/>
    <lineage>
        <taxon>Eukaryota</taxon>
        <taxon>Sar</taxon>
        <taxon>Alveolata</taxon>
        <taxon>Dinophyceae</taxon>
        <taxon>Prorocentrales</taxon>
        <taxon>Prorocentraceae</taxon>
        <taxon>Prorocentrum</taxon>
    </lineage>
</organism>
<evidence type="ECO:0000313" key="2">
    <source>
        <dbReference type="Proteomes" id="UP001189429"/>
    </source>
</evidence>
<sequence length="117" mass="12528">MLLAKLTESAKWSRAAPTDAVQVIDLVAHQFVPFTRACPVPDRVRGSARRFDPLTEDELTQLQRQATAPASLLGGVAPAAAGPQAHWIVADPGSDSFGQAVAVNPMTFAQKVPLVWR</sequence>
<keyword evidence="2" id="KW-1185">Reference proteome</keyword>
<name>A0ABN9V2I9_9DINO</name>
<dbReference type="EMBL" id="CAUYUJ010016560">
    <property type="protein sequence ID" value="CAK0866670.1"/>
    <property type="molecule type" value="Genomic_DNA"/>
</dbReference>
<gene>
    <name evidence="1" type="ORF">PCOR1329_LOCUS53790</name>
</gene>
<evidence type="ECO:0000313" key="1">
    <source>
        <dbReference type="EMBL" id="CAK0866670.1"/>
    </source>
</evidence>
<protein>
    <submittedName>
        <fullName evidence="1">Uncharacterized protein</fullName>
    </submittedName>
</protein>
<comment type="caution">
    <text evidence="1">The sequence shown here is derived from an EMBL/GenBank/DDBJ whole genome shotgun (WGS) entry which is preliminary data.</text>
</comment>